<dbReference type="Pfam" id="PF08022">
    <property type="entry name" value="FAD_binding_8"/>
    <property type="match status" value="1"/>
</dbReference>
<keyword evidence="9 11" id="KW-0472">Membrane</keyword>
<dbReference type="EMBL" id="MU855320">
    <property type="protein sequence ID" value="KAK3906731.1"/>
    <property type="molecule type" value="Genomic_DNA"/>
</dbReference>
<keyword evidence="6 11" id="KW-1133">Transmembrane helix</keyword>
<dbReference type="SUPFAM" id="SSF52343">
    <property type="entry name" value="Ferredoxin reductase-like, C-terminal NADP-linked domain"/>
    <property type="match status" value="1"/>
</dbReference>
<evidence type="ECO:0000256" key="4">
    <source>
        <dbReference type="ARBA" id="ARBA00022692"/>
    </source>
</evidence>
<dbReference type="PANTHER" id="PTHR32361:SF28">
    <property type="entry name" value="FRP1P"/>
    <property type="match status" value="1"/>
</dbReference>
<dbReference type="InterPro" id="IPR013112">
    <property type="entry name" value="FAD-bd_8"/>
</dbReference>
<keyword evidence="14" id="KW-1185">Reference proteome</keyword>
<dbReference type="GO" id="GO:0000293">
    <property type="term" value="F:ferric-chelate reductase activity"/>
    <property type="evidence" value="ECO:0007669"/>
    <property type="project" value="UniProtKB-ARBA"/>
</dbReference>
<dbReference type="InterPro" id="IPR017927">
    <property type="entry name" value="FAD-bd_FR_type"/>
</dbReference>
<protein>
    <submittedName>
        <fullName evidence="13">Ferric reductase NAD binding domain-containing protein</fullName>
    </submittedName>
</protein>
<dbReference type="InterPro" id="IPR013121">
    <property type="entry name" value="Fe_red_NAD-bd_6"/>
</dbReference>
<evidence type="ECO:0000313" key="13">
    <source>
        <dbReference type="EMBL" id="KAK3906731.1"/>
    </source>
</evidence>
<keyword evidence="7" id="KW-0560">Oxidoreductase</keyword>
<evidence type="ECO:0000256" key="2">
    <source>
        <dbReference type="ARBA" id="ARBA00006278"/>
    </source>
</evidence>
<dbReference type="PROSITE" id="PS51384">
    <property type="entry name" value="FAD_FR"/>
    <property type="match status" value="1"/>
</dbReference>
<dbReference type="SFLD" id="SFLDG01168">
    <property type="entry name" value="Ferric_reductase_subgroup_(FRE"/>
    <property type="match status" value="1"/>
</dbReference>
<dbReference type="CDD" id="cd06186">
    <property type="entry name" value="NOX_Duox_like_FAD_NADP"/>
    <property type="match status" value="1"/>
</dbReference>
<keyword evidence="4 11" id="KW-0812">Transmembrane</keyword>
<evidence type="ECO:0000256" key="11">
    <source>
        <dbReference type="SAM" id="Phobius"/>
    </source>
</evidence>
<organism evidence="13 14">
    <name type="scientific">Staphylotrichum tortipilum</name>
    <dbReference type="NCBI Taxonomy" id="2831512"/>
    <lineage>
        <taxon>Eukaryota</taxon>
        <taxon>Fungi</taxon>
        <taxon>Dikarya</taxon>
        <taxon>Ascomycota</taxon>
        <taxon>Pezizomycotina</taxon>
        <taxon>Sordariomycetes</taxon>
        <taxon>Sordariomycetidae</taxon>
        <taxon>Sordariales</taxon>
        <taxon>Chaetomiaceae</taxon>
        <taxon>Staphylotrichum</taxon>
    </lineage>
</organism>
<comment type="similarity">
    <text evidence="2">Belongs to the ferric reductase (FRE) family.</text>
</comment>
<dbReference type="SFLD" id="SFLDS00052">
    <property type="entry name" value="Ferric_Reductase_Domain"/>
    <property type="match status" value="1"/>
</dbReference>
<dbReference type="PANTHER" id="PTHR32361">
    <property type="entry name" value="FERRIC/CUPRIC REDUCTASE TRANSMEMBRANE COMPONENT"/>
    <property type="match status" value="1"/>
</dbReference>
<feature type="compositionally biased region" description="Gly residues" evidence="10">
    <location>
        <begin position="10"/>
        <end position="35"/>
    </location>
</feature>
<feature type="transmembrane region" description="Helical" evidence="11">
    <location>
        <begin position="192"/>
        <end position="212"/>
    </location>
</feature>
<evidence type="ECO:0000259" key="12">
    <source>
        <dbReference type="PROSITE" id="PS51384"/>
    </source>
</evidence>
<keyword evidence="3" id="KW-0813">Transport</keyword>
<evidence type="ECO:0000256" key="6">
    <source>
        <dbReference type="ARBA" id="ARBA00022989"/>
    </source>
</evidence>
<accession>A0AAN6MUI5</accession>
<feature type="transmembrane region" description="Helical" evidence="11">
    <location>
        <begin position="154"/>
        <end position="171"/>
    </location>
</feature>
<dbReference type="InterPro" id="IPR013130">
    <property type="entry name" value="Fe3_Rdtase_TM_dom"/>
</dbReference>
<feature type="compositionally biased region" description="Low complexity" evidence="10">
    <location>
        <begin position="498"/>
        <end position="508"/>
    </location>
</feature>
<dbReference type="Pfam" id="PF01794">
    <property type="entry name" value="Ferric_reduct"/>
    <property type="match status" value="1"/>
</dbReference>
<dbReference type="Proteomes" id="UP001303889">
    <property type="component" value="Unassembled WGS sequence"/>
</dbReference>
<keyword evidence="5" id="KW-0249">Electron transport</keyword>
<feature type="transmembrane region" description="Helical" evidence="11">
    <location>
        <begin position="123"/>
        <end position="142"/>
    </location>
</feature>
<evidence type="ECO:0000256" key="5">
    <source>
        <dbReference type="ARBA" id="ARBA00022982"/>
    </source>
</evidence>
<dbReference type="Gene3D" id="3.40.50.80">
    <property type="entry name" value="Nucleotide-binding domain of ferredoxin-NADP reductase (FNR) module"/>
    <property type="match status" value="1"/>
</dbReference>
<comment type="caution">
    <text evidence="13">The sequence shown here is derived from an EMBL/GenBank/DDBJ whole genome shotgun (WGS) entry which is preliminary data.</text>
</comment>
<dbReference type="Pfam" id="PF08030">
    <property type="entry name" value="NAD_binding_6"/>
    <property type="match status" value="1"/>
</dbReference>
<evidence type="ECO:0000256" key="10">
    <source>
        <dbReference type="SAM" id="MobiDB-lite"/>
    </source>
</evidence>
<gene>
    <name evidence="13" type="ORF">C8A05DRAFT_29385</name>
</gene>
<dbReference type="InterPro" id="IPR039261">
    <property type="entry name" value="FNR_nucleotide-bd"/>
</dbReference>
<feature type="transmembrane region" description="Helical" evidence="11">
    <location>
        <begin position="228"/>
        <end position="247"/>
    </location>
</feature>
<keyword evidence="8" id="KW-0406">Ion transport</keyword>
<evidence type="ECO:0000256" key="1">
    <source>
        <dbReference type="ARBA" id="ARBA00004141"/>
    </source>
</evidence>
<evidence type="ECO:0000256" key="9">
    <source>
        <dbReference type="ARBA" id="ARBA00023136"/>
    </source>
</evidence>
<evidence type="ECO:0000256" key="3">
    <source>
        <dbReference type="ARBA" id="ARBA00022448"/>
    </source>
</evidence>
<reference evidence="13" key="2">
    <citation type="submission" date="2023-05" db="EMBL/GenBank/DDBJ databases">
        <authorList>
            <consortium name="Lawrence Berkeley National Laboratory"/>
            <person name="Steindorff A."/>
            <person name="Hensen N."/>
            <person name="Bonometti L."/>
            <person name="Westerberg I."/>
            <person name="Brannstrom I.O."/>
            <person name="Guillou S."/>
            <person name="Cros-Aarteil S."/>
            <person name="Calhoun S."/>
            <person name="Haridas S."/>
            <person name="Kuo A."/>
            <person name="Mondo S."/>
            <person name="Pangilinan J."/>
            <person name="Riley R."/>
            <person name="Labutti K."/>
            <person name="Andreopoulos B."/>
            <person name="Lipzen A."/>
            <person name="Chen C."/>
            <person name="Yanf M."/>
            <person name="Daum C."/>
            <person name="Ng V."/>
            <person name="Clum A."/>
            <person name="Ohm R."/>
            <person name="Martin F."/>
            <person name="Silar P."/>
            <person name="Natvig D."/>
            <person name="Lalanne C."/>
            <person name="Gautier V."/>
            <person name="Ament-Velasquez S.L."/>
            <person name="Kruys A."/>
            <person name="Hutchinson M.I."/>
            <person name="Powell A.J."/>
            <person name="Barry K."/>
            <person name="Miller A.N."/>
            <person name="Grigoriev I.V."/>
            <person name="Debuchy R."/>
            <person name="Gladieux P."/>
            <person name="Thoren M.H."/>
            <person name="Johannesson H."/>
        </authorList>
    </citation>
    <scope>NUCLEOTIDE SEQUENCE</scope>
    <source>
        <strain evidence="13">CBS 103.79</strain>
    </source>
</reference>
<feature type="domain" description="FAD-binding FR-type" evidence="12">
    <location>
        <begin position="290"/>
        <end position="402"/>
    </location>
</feature>
<feature type="region of interest" description="Disordered" evidence="10">
    <location>
        <begin position="1"/>
        <end position="36"/>
    </location>
</feature>
<reference evidence="13" key="1">
    <citation type="journal article" date="2023" name="Mol. Phylogenet. Evol.">
        <title>Genome-scale phylogeny and comparative genomics of the fungal order Sordariales.</title>
        <authorList>
            <person name="Hensen N."/>
            <person name="Bonometti L."/>
            <person name="Westerberg I."/>
            <person name="Brannstrom I.O."/>
            <person name="Guillou S."/>
            <person name="Cros-Aarteil S."/>
            <person name="Calhoun S."/>
            <person name="Haridas S."/>
            <person name="Kuo A."/>
            <person name="Mondo S."/>
            <person name="Pangilinan J."/>
            <person name="Riley R."/>
            <person name="LaButti K."/>
            <person name="Andreopoulos B."/>
            <person name="Lipzen A."/>
            <person name="Chen C."/>
            <person name="Yan M."/>
            <person name="Daum C."/>
            <person name="Ng V."/>
            <person name="Clum A."/>
            <person name="Steindorff A."/>
            <person name="Ohm R.A."/>
            <person name="Martin F."/>
            <person name="Silar P."/>
            <person name="Natvig D.O."/>
            <person name="Lalanne C."/>
            <person name="Gautier V."/>
            <person name="Ament-Velasquez S.L."/>
            <person name="Kruys A."/>
            <person name="Hutchinson M.I."/>
            <person name="Powell A.J."/>
            <person name="Barry K."/>
            <person name="Miller A.N."/>
            <person name="Grigoriev I.V."/>
            <person name="Debuchy R."/>
            <person name="Gladieux P."/>
            <person name="Hiltunen Thoren M."/>
            <person name="Johannesson H."/>
        </authorList>
    </citation>
    <scope>NUCLEOTIDE SEQUENCE</scope>
    <source>
        <strain evidence="13">CBS 103.79</strain>
    </source>
</reference>
<evidence type="ECO:0000256" key="8">
    <source>
        <dbReference type="ARBA" id="ARBA00023065"/>
    </source>
</evidence>
<comment type="subcellular location">
    <subcellularLocation>
        <location evidence="1">Membrane</location>
        <topology evidence="1">Multi-pass membrane protein</topology>
    </subcellularLocation>
</comment>
<dbReference type="GO" id="GO:0006879">
    <property type="term" value="P:intracellular iron ion homeostasis"/>
    <property type="evidence" value="ECO:0007669"/>
    <property type="project" value="TreeGrafter"/>
</dbReference>
<name>A0AAN6MUI5_9PEZI</name>
<dbReference type="GO" id="GO:0015677">
    <property type="term" value="P:copper ion import"/>
    <property type="evidence" value="ECO:0007669"/>
    <property type="project" value="TreeGrafter"/>
</dbReference>
<feature type="region of interest" description="Disordered" evidence="10">
    <location>
        <begin position="479"/>
        <end position="535"/>
    </location>
</feature>
<feature type="transmembrane region" description="Helical" evidence="11">
    <location>
        <begin position="61"/>
        <end position="81"/>
    </location>
</feature>
<dbReference type="GO" id="GO:0006826">
    <property type="term" value="P:iron ion transport"/>
    <property type="evidence" value="ECO:0007669"/>
    <property type="project" value="TreeGrafter"/>
</dbReference>
<evidence type="ECO:0000256" key="7">
    <source>
        <dbReference type="ARBA" id="ARBA00023002"/>
    </source>
</evidence>
<sequence>MAWPAASPSSGGGHGPSTGGTSTGGSGAASGGSSGGHDSTSPALAAYFAARQIVIERMMKYFAAGICGLIAIFVVFHWVRLVCVNVERSNKPAGFLGRPFVATSRLVRNLLVRKVPGFRSAGHAILVTAYVAINLTVTFTNVDTTSLGSLGHRFGWMALANMALVIFLALKNTPLAFLTAYSYERLNCLHQIAGYTMFAFLVIHGALYTAFFQSQGRLLSTYAERGNIAGIVAGFAFLSIVFAAMFLRRVWYEVFYVVHVSSWIIGIIAVGFHQPDFGSKILIVTLITASMWVLDRMIRAGRVLYYSANNQATLHPLPEGGTKIVLKKVPGRAEPGKHCFVWIPAVRKFETHPFTIHKSSPMEFTVKARNGFTSDLHKYAVANPGVTVRASVDGPYGTFPDPIEFDKIVLIAGGGGATFTFGLAVNVLERMNEDSPKNVVFIWAVKKHENLSWFRDQLEMLRTHAHSPKVNISLYVTREPSSTSNLPGGSGQDNAIRSDSSSEGSDSPPLSPVGSDPEKSAPQVSSSAIRWPSLAHGDLEKEMQGVIETRVEHGSSGSGKDATTTTTTTAAAPRTVFEYLVKAGRPDAASLIREAVKTTPRQQRVLVAACGPDGLMRVVRDTTAKLIVGDGPAVELHCEQFGW</sequence>
<dbReference type="AlphaFoldDB" id="A0AAN6MUI5"/>
<evidence type="ECO:0000313" key="14">
    <source>
        <dbReference type="Proteomes" id="UP001303889"/>
    </source>
</evidence>
<feature type="transmembrane region" description="Helical" evidence="11">
    <location>
        <begin position="254"/>
        <end position="271"/>
    </location>
</feature>
<proteinExistence type="inferred from homology"/>
<dbReference type="InterPro" id="IPR051410">
    <property type="entry name" value="Ferric/Cupric_Reductase"/>
</dbReference>
<dbReference type="GO" id="GO:0005886">
    <property type="term" value="C:plasma membrane"/>
    <property type="evidence" value="ECO:0007669"/>
    <property type="project" value="TreeGrafter"/>
</dbReference>
<feature type="compositionally biased region" description="Polar residues" evidence="10">
    <location>
        <begin position="479"/>
        <end position="497"/>
    </location>
</feature>